<reference evidence="2 3" key="1">
    <citation type="journal article" date="2012" name="Genome Biol.">
        <title>Genome and low-iron response of an oceanic diatom adapted to chronic iron limitation.</title>
        <authorList>
            <person name="Lommer M."/>
            <person name="Specht M."/>
            <person name="Roy A.S."/>
            <person name="Kraemer L."/>
            <person name="Andreson R."/>
            <person name="Gutowska M.A."/>
            <person name="Wolf J."/>
            <person name="Bergner S.V."/>
            <person name="Schilhabel M.B."/>
            <person name="Klostermeier U.C."/>
            <person name="Beiko R.G."/>
            <person name="Rosenstiel P."/>
            <person name="Hippler M."/>
            <person name="Laroche J."/>
        </authorList>
    </citation>
    <scope>NUCLEOTIDE SEQUENCE [LARGE SCALE GENOMIC DNA]</scope>
    <source>
        <strain evidence="2 3">CCMP1005</strain>
    </source>
</reference>
<evidence type="ECO:0000256" key="1">
    <source>
        <dbReference type="SAM" id="MobiDB-lite"/>
    </source>
</evidence>
<dbReference type="OMA" id="QHEGEMR"/>
<feature type="compositionally biased region" description="Basic and acidic residues" evidence="1">
    <location>
        <begin position="171"/>
        <end position="192"/>
    </location>
</feature>
<organism evidence="2 3">
    <name type="scientific">Thalassiosira oceanica</name>
    <name type="common">Marine diatom</name>
    <dbReference type="NCBI Taxonomy" id="159749"/>
    <lineage>
        <taxon>Eukaryota</taxon>
        <taxon>Sar</taxon>
        <taxon>Stramenopiles</taxon>
        <taxon>Ochrophyta</taxon>
        <taxon>Bacillariophyta</taxon>
        <taxon>Coscinodiscophyceae</taxon>
        <taxon>Thalassiosirophycidae</taxon>
        <taxon>Thalassiosirales</taxon>
        <taxon>Thalassiosiraceae</taxon>
        <taxon>Thalassiosira</taxon>
    </lineage>
</organism>
<dbReference type="Proteomes" id="UP000266841">
    <property type="component" value="Unassembled WGS sequence"/>
</dbReference>
<sequence>DAIPGDLLASTAGDGPTAGSRATDPPSTRLRATVGDLGDTLYHAVQPCGREMDSRSSPFFYWAILNATSGGDLAREVFEKVYEPFGGVHGGSSLFYRPKQRRRQCRQHEGEMRRTERAERARLAAAMRQEMVDEERRRDEKHRGTPGTHQLVRGPDGRVYRLVPRTNQTRLESKRSNAHSEEFQSPDDRSDDAPLSSSSSDTWRDCIDCSASRDDDSDFESADHHYGHGQSQSQKLREVVLVEDVPEDEIEDDELRDLRSVWRNRRPSPGLLMEPVELFRRN</sequence>
<evidence type="ECO:0000313" key="2">
    <source>
        <dbReference type="EMBL" id="EJK71458.1"/>
    </source>
</evidence>
<keyword evidence="3" id="KW-1185">Reference proteome</keyword>
<comment type="caution">
    <text evidence="2">The sequence shown here is derived from an EMBL/GenBank/DDBJ whole genome shotgun (WGS) entry which is preliminary data.</text>
</comment>
<feature type="compositionally biased region" description="Basic and acidic residues" evidence="1">
    <location>
        <begin position="202"/>
        <end position="214"/>
    </location>
</feature>
<dbReference type="EMBL" id="AGNL01007201">
    <property type="protein sequence ID" value="EJK71458.1"/>
    <property type="molecule type" value="Genomic_DNA"/>
</dbReference>
<feature type="region of interest" description="Disordered" evidence="1">
    <location>
        <begin position="1"/>
        <end position="30"/>
    </location>
</feature>
<protein>
    <submittedName>
        <fullName evidence="2">Uncharacterized protein</fullName>
    </submittedName>
</protein>
<feature type="compositionally biased region" description="Basic and acidic residues" evidence="1">
    <location>
        <begin position="130"/>
        <end position="143"/>
    </location>
</feature>
<evidence type="ECO:0000313" key="3">
    <source>
        <dbReference type="Proteomes" id="UP000266841"/>
    </source>
</evidence>
<accession>K0SYE6</accession>
<feature type="region of interest" description="Disordered" evidence="1">
    <location>
        <begin position="128"/>
        <end position="237"/>
    </location>
</feature>
<feature type="non-terminal residue" evidence="2">
    <location>
        <position position="1"/>
    </location>
</feature>
<name>K0SYE6_THAOC</name>
<gene>
    <name evidence="2" type="ORF">THAOC_07098</name>
</gene>
<dbReference type="AlphaFoldDB" id="K0SYE6"/>
<dbReference type="eggNOG" id="ENOG502T2MP">
    <property type="taxonomic scope" value="Eukaryota"/>
</dbReference>
<proteinExistence type="predicted"/>